<evidence type="ECO:0000256" key="4">
    <source>
        <dbReference type="ARBA" id="ARBA00022692"/>
    </source>
</evidence>
<proteinExistence type="predicted"/>
<evidence type="ECO:0000256" key="3">
    <source>
        <dbReference type="ARBA" id="ARBA00022597"/>
    </source>
</evidence>
<evidence type="ECO:0000256" key="7">
    <source>
        <dbReference type="SAM" id="MobiDB-lite"/>
    </source>
</evidence>
<dbReference type="EMBL" id="JAWWNJ010000182">
    <property type="protein sequence ID" value="KAK6974601.1"/>
    <property type="molecule type" value="Genomic_DNA"/>
</dbReference>
<dbReference type="Pfam" id="PF08449">
    <property type="entry name" value="UAA"/>
    <property type="match status" value="2"/>
</dbReference>
<keyword evidence="6 8" id="KW-0472">Membrane</keyword>
<keyword evidence="4 8" id="KW-0812">Transmembrane</keyword>
<dbReference type="GO" id="GO:0055085">
    <property type="term" value="P:transmembrane transport"/>
    <property type="evidence" value="ECO:0007669"/>
    <property type="project" value="InterPro"/>
</dbReference>
<evidence type="ECO:0000256" key="5">
    <source>
        <dbReference type="ARBA" id="ARBA00022989"/>
    </source>
</evidence>
<dbReference type="GO" id="GO:0016020">
    <property type="term" value="C:membrane"/>
    <property type="evidence" value="ECO:0007669"/>
    <property type="project" value="UniProtKB-SubCell"/>
</dbReference>
<dbReference type="Proteomes" id="UP001362999">
    <property type="component" value="Unassembled WGS sequence"/>
</dbReference>
<dbReference type="PANTHER" id="PTHR39394">
    <property type="entry name" value="YALI0E31793P"/>
    <property type="match status" value="1"/>
</dbReference>
<feature type="transmembrane region" description="Helical" evidence="8">
    <location>
        <begin position="566"/>
        <end position="586"/>
    </location>
</feature>
<feature type="transmembrane region" description="Helical" evidence="8">
    <location>
        <begin position="824"/>
        <end position="843"/>
    </location>
</feature>
<feature type="region of interest" description="Disordered" evidence="7">
    <location>
        <begin position="641"/>
        <end position="662"/>
    </location>
</feature>
<dbReference type="AlphaFoldDB" id="A0AAV9Z907"/>
<reference evidence="10 11" key="1">
    <citation type="journal article" date="2024" name="J Genomics">
        <title>Draft genome sequencing and assembly of Favolaschia claudopus CIRM-BRFM 2984 isolated from oak limbs.</title>
        <authorList>
            <person name="Navarro D."/>
            <person name="Drula E."/>
            <person name="Chaduli D."/>
            <person name="Cazenave R."/>
            <person name="Ahrendt S."/>
            <person name="Wang J."/>
            <person name="Lipzen A."/>
            <person name="Daum C."/>
            <person name="Barry K."/>
            <person name="Grigoriev I.V."/>
            <person name="Favel A."/>
            <person name="Rosso M.N."/>
            <person name="Martin F."/>
        </authorList>
    </citation>
    <scope>NUCLEOTIDE SEQUENCE [LARGE SCALE GENOMIC DNA]</scope>
    <source>
        <strain evidence="10 11">CIRM-BRFM 2984</strain>
    </source>
</reference>
<evidence type="ECO:0000256" key="1">
    <source>
        <dbReference type="ARBA" id="ARBA00004141"/>
    </source>
</evidence>
<comment type="subcellular location">
    <subcellularLocation>
        <location evidence="1">Membrane</location>
        <topology evidence="1">Multi-pass membrane protein</topology>
    </subcellularLocation>
</comment>
<feature type="transmembrane region" description="Helical" evidence="8">
    <location>
        <begin position="513"/>
        <end position="532"/>
    </location>
</feature>
<feature type="transmembrane region" description="Helical" evidence="8">
    <location>
        <begin position="606"/>
        <end position="627"/>
    </location>
</feature>
<evidence type="ECO:0000259" key="9">
    <source>
        <dbReference type="Pfam" id="PF09350"/>
    </source>
</evidence>
<dbReference type="InterPro" id="IPR013657">
    <property type="entry name" value="SCL35B1-4/HUT1"/>
</dbReference>
<sequence>MLIRPPRLTLKCPPRFSTSSLLRCPANPPAPESPQIHPPNESAKPLTGSAKLFADAAREEAEAQPPSRVVDRQEDLNWTGDERIEDMVLRMLIDKFKPLRTGKIQTAETKIRNSPPQVQVYQEPRISDHTPPPTALPSGGSWADVPLLPGSPDHRPWHTEFKVPTHAQASIRFARFPGPSSSSRTPLGAESEQTRRAEKEIHKKVGRLIGARESIIDYRLGLGPNSKASGMSRVNPVSVKGWTSLVEDRIERASRAGFFTTIKGQGKPLTRTVEESNPFIAREEFLMNRIMKRNGAVPPWVQLQTELESSLSTFRALLLEGWTRHAVRELTFDGVNANADPAALKAFRDPRWARREASYHAAALAEVNERVGRYNVLAPYAVRRPLYTLEMELASVYERAAEDVAREVAERAVTTRKVRGPGVDFGGTAAIKSGNVDWSWLRRFGQTLLAVGRSNAITLEQLTTEYPLSGSLITAFQFLVISLHGLPTHLFWSKNNNGLRLPRFKPRRIPLTSYLVQVALFYFISLLNNAAFSYRIPMSVHIIFRSGGLVIKLMRGECRYTLSQVCSVLAVTIGVVLTTFSASGSGSKSKSQPNADDISTDANSYTYFQGIAILTLALVFSGFLGLVQDYTYSTYAPRAAPAPASDSEKSKPSTQSGGGTPPAPPLTWQESMFYLHFLALPMFFFVRHDISAQLTSINAGPRTSLSVPLPEPLLSALHVPLPLPFNSFVSTGSPPGASKSPPPISIALTLHQPPALSLIFPHAYVPLLLNTVTQLVCVAGVHRLTTRVSALTVTLVLVVRKAVSLIVSVWMASGRGMGGEVDYGLMWSGAGLVLAGTVGYSVATGRAKRGEVKTKTE</sequence>
<feature type="region of interest" description="Disordered" evidence="7">
    <location>
        <begin position="175"/>
        <end position="196"/>
    </location>
</feature>
<name>A0AAV9Z907_9AGAR</name>
<keyword evidence="2" id="KW-0813">Transport</keyword>
<dbReference type="PANTHER" id="PTHR39394:SF1">
    <property type="entry name" value="DNAJ HOMOLOGUE SUBFAMILY C MEMBER 28 CONSERVED DOMAIN-CONTAINING PROTEIN"/>
    <property type="match status" value="1"/>
</dbReference>
<protein>
    <submittedName>
        <fullName evidence="10">DUF1992 domain-containing protein</fullName>
    </submittedName>
</protein>
<evidence type="ECO:0000256" key="2">
    <source>
        <dbReference type="ARBA" id="ARBA00022448"/>
    </source>
</evidence>
<evidence type="ECO:0000313" key="10">
    <source>
        <dbReference type="EMBL" id="KAK6974601.1"/>
    </source>
</evidence>
<evidence type="ECO:0000256" key="8">
    <source>
        <dbReference type="SAM" id="Phobius"/>
    </source>
</evidence>
<organism evidence="10 11">
    <name type="scientific">Favolaschia claudopus</name>
    <dbReference type="NCBI Taxonomy" id="2862362"/>
    <lineage>
        <taxon>Eukaryota</taxon>
        <taxon>Fungi</taxon>
        <taxon>Dikarya</taxon>
        <taxon>Basidiomycota</taxon>
        <taxon>Agaricomycotina</taxon>
        <taxon>Agaricomycetes</taxon>
        <taxon>Agaricomycetidae</taxon>
        <taxon>Agaricales</taxon>
        <taxon>Marasmiineae</taxon>
        <taxon>Mycenaceae</taxon>
        <taxon>Favolaschia</taxon>
    </lineage>
</organism>
<accession>A0AAV9Z907</accession>
<feature type="transmembrane region" description="Helical" evidence="8">
    <location>
        <begin position="790"/>
        <end position="812"/>
    </location>
</feature>
<keyword evidence="11" id="KW-1185">Reference proteome</keyword>
<comment type="caution">
    <text evidence="10">The sequence shown here is derived from an EMBL/GenBank/DDBJ whole genome shotgun (WGS) entry which is preliminary data.</text>
</comment>
<feature type="region of interest" description="Disordered" evidence="7">
    <location>
        <begin position="22"/>
        <end position="48"/>
    </location>
</feature>
<dbReference type="InterPro" id="IPR018961">
    <property type="entry name" value="DnaJ_homolog_subfam-C_membr-28"/>
</dbReference>
<gene>
    <name evidence="10" type="ORF">R3P38DRAFT_3296456</name>
</gene>
<keyword evidence="3" id="KW-0762">Sugar transport</keyword>
<evidence type="ECO:0000313" key="11">
    <source>
        <dbReference type="Proteomes" id="UP001362999"/>
    </source>
</evidence>
<feature type="domain" description="DnaJ homologue subfamily C member 28 conserved" evidence="9">
    <location>
        <begin position="245"/>
        <end position="315"/>
    </location>
</feature>
<evidence type="ECO:0000256" key="6">
    <source>
        <dbReference type="ARBA" id="ARBA00023136"/>
    </source>
</evidence>
<dbReference type="Pfam" id="PF09350">
    <property type="entry name" value="DJC28_CD"/>
    <property type="match status" value="1"/>
</dbReference>
<keyword evidence="5 8" id="KW-1133">Transmembrane helix</keyword>